<accession>B4MKK8</accession>
<dbReference type="Pfam" id="PF15999">
    <property type="entry name" value="DUF4774"/>
    <property type="match status" value="3"/>
</dbReference>
<feature type="domain" description="DUF4774" evidence="3">
    <location>
        <begin position="530"/>
        <end position="582"/>
    </location>
</feature>
<feature type="domain" description="DUF4774" evidence="3">
    <location>
        <begin position="959"/>
        <end position="1011"/>
    </location>
</feature>
<evidence type="ECO:0000313" key="4">
    <source>
        <dbReference type="EMBL" id="EDW72714.2"/>
    </source>
</evidence>
<reference evidence="4 5" key="1">
    <citation type="journal article" date="2007" name="Nature">
        <title>Evolution of genes and genomes on the Drosophila phylogeny.</title>
        <authorList>
            <consortium name="Drosophila 12 Genomes Consortium"/>
            <person name="Clark A.G."/>
            <person name="Eisen M.B."/>
            <person name="Smith D.R."/>
            <person name="Bergman C.M."/>
            <person name="Oliver B."/>
            <person name="Markow T.A."/>
            <person name="Kaufman T.C."/>
            <person name="Kellis M."/>
            <person name="Gelbart W."/>
            <person name="Iyer V.N."/>
            <person name="Pollard D.A."/>
            <person name="Sackton T.B."/>
            <person name="Larracuente A.M."/>
            <person name="Singh N.D."/>
            <person name="Abad J.P."/>
            <person name="Abt D.N."/>
            <person name="Adryan B."/>
            <person name="Aguade M."/>
            <person name="Akashi H."/>
            <person name="Anderson W.W."/>
            <person name="Aquadro C.F."/>
            <person name="Ardell D.H."/>
            <person name="Arguello R."/>
            <person name="Artieri C.G."/>
            <person name="Barbash D.A."/>
            <person name="Barker D."/>
            <person name="Barsanti P."/>
            <person name="Batterham P."/>
            <person name="Batzoglou S."/>
            <person name="Begun D."/>
            <person name="Bhutkar A."/>
            <person name="Blanco E."/>
            <person name="Bosak S.A."/>
            <person name="Bradley R.K."/>
            <person name="Brand A.D."/>
            <person name="Brent M.R."/>
            <person name="Brooks A.N."/>
            <person name="Brown R.H."/>
            <person name="Butlin R.K."/>
            <person name="Caggese C."/>
            <person name="Calvi B.R."/>
            <person name="Bernardo de Carvalho A."/>
            <person name="Caspi A."/>
            <person name="Castrezana S."/>
            <person name="Celniker S.E."/>
            <person name="Chang J.L."/>
            <person name="Chapple C."/>
            <person name="Chatterji S."/>
            <person name="Chinwalla A."/>
            <person name="Civetta A."/>
            <person name="Clifton S.W."/>
            <person name="Comeron J.M."/>
            <person name="Costello J.C."/>
            <person name="Coyne J.A."/>
            <person name="Daub J."/>
            <person name="David R.G."/>
            <person name="Delcher A.L."/>
            <person name="Delehaunty K."/>
            <person name="Do C.B."/>
            <person name="Ebling H."/>
            <person name="Edwards K."/>
            <person name="Eickbush T."/>
            <person name="Evans J.D."/>
            <person name="Filipski A."/>
            <person name="Findeiss S."/>
            <person name="Freyhult E."/>
            <person name="Fulton L."/>
            <person name="Fulton R."/>
            <person name="Garcia A.C."/>
            <person name="Gardiner A."/>
            <person name="Garfield D.A."/>
            <person name="Garvin B.E."/>
            <person name="Gibson G."/>
            <person name="Gilbert D."/>
            <person name="Gnerre S."/>
            <person name="Godfrey J."/>
            <person name="Good R."/>
            <person name="Gotea V."/>
            <person name="Gravely B."/>
            <person name="Greenberg A.J."/>
            <person name="Griffiths-Jones S."/>
            <person name="Gross S."/>
            <person name="Guigo R."/>
            <person name="Gustafson E.A."/>
            <person name="Haerty W."/>
            <person name="Hahn M.W."/>
            <person name="Halligan D.L."/>
            <person name="Halpern A.L."/>
            <person name="Halter G.M."/>
            <person name="Han M.V."/>
            <person name="Heger A."/>
            <person name="Hillier L."/>
            <person name="Hinrichs A.S."/>
            <person name="Holmes I."/>
            <person name="Hoskins R.A."/>
            <person name="Hubisz M.J."/>
            <person name="Hultmark D."/>
            <person name="Huntley M.A."/>
            <person name="Jaffe D.B."/>
            <person name="Jagadeeshan S."/>
            <person name="Jeck W.R."/>
            <person name="Johnson J."/>
            <person name="Jones C.D."/>
            <person name="Jordan W.C."/>
            <person name="Karpen G.H."/>
            <person name="Kataoka E."/>
            <person name="Keightley P.D."/>
            <person name="Kheradpour P."/>
            <person name="Kirkness E.F."/>
            <person name="Koerich L.B."/>
            <person name="Kristiansen K."/>
            <person name="Kudrna D."/>
            <person name="Kulathinal R.J."/>
            <person name="Kumar S."/>
            <person name="Kwok R."/>
            <person name="Lander E."/>
            <person name="Langley C.H."/>
            <person name="Lapoint R."/>
            <person name="Lazzaro B.P."/>
            <person name="Lee S.J."/>
            <person name="Levesque L."/>
            <person name="Li R."/>
            <person name="Lin C.F."/>
            <person name="Lin M.F."/>
            <person name="Lindblad-Toh K."/>
            <person name="Llopart A."/>
            <person name="Long M."/>
            <person name="Low L."/>
            <person name="Lozovsky E."/>
            <person name="Lu J."/>
            <person name="Luo M."/>
            <person name="Machado C.A."/>
            <person name="Makalowski W."/>
            <person name="Marzo M."/>
            <person name="Matsuda M."/>
            <person name="Matzkin L."/>
            <person name="McAllister B."/>
            <person name="McBride C.S."/>
            <person name="McKernan B."/>
            <person name="McKernan K."/>
            <person name="Mendez-Lago M."/>
            <person name="Minx P."/>
            <person name="Mollenhauer M.U."/>
            <person name="Montooth K."/>
            <person name="Mount S.M."/>
            <person name="Mu X."/>
            <person name="Myers E."/>
            <person name="Negre B."/>
            <person name="Newfeld S."/>
            <person name="Nielsen R."/>
            <person name="Noor M.A."/>
            <person name="O'Grady P."/>
            <person name="Pachter L."/>
            <person name="Papaceit M."/>
            <person name="Parisi M.J."/>
            <person name="Parisi M."/>
            <person name="Parts L."/>
            <person name="Pedersen J.S."/>
            <person name="Pesole G."/>
            <person name="Phillippy A.M."/>
            <person name="Ponting C.P."/>
            <person name="Pop M."/>
            <person name="Porcelli D."/>
            <person name="Powell J.R."/>
            <person name="Prohaska S."/>
            <person name="Pruitt K."/>
            <person name="Puig M."/>
            <person name="Quesneville H."/>
            <person name="Ram K.R."/>
            <person name="Rand D."/>
            <person name="Rasmussen M.D."/>
            <person name="Reed L.K."/>
            <person name="Reenan R."/>
            <person name="Reily A."/>
            <person name="Remington K.A."/>
            <person name="Rieger T.T."/>
            <person name="Ritchie M.G."/>
            <person name="Robin C."/>
            <person name="Rogers Y.H."/>
            <person name="Rohde C."/>
            <person name="Rozas J."/>
            <person name="Rubenfield M.J."/>
            <person name="Ruiz A."/>
            <person name="Russo S."/>
            <person name="Salzberg S.L."/>
            <person name="Sanchez-Gracia A."/>
            <person name="Saranga D.J."/>
            <person name="Sato H."/>
            <person name="Schaeffer S.W."/>
            <person name="Schatz M.C."/>
            <person name="Schlenke T."/>
            <person name="Schwartz R."/>
            <person name="Segarra C."/>
            <person name="Singh R.S."/>
            <person name="Sirot L."/>
            <person name="Sirota M."/>
            <person name="Sisneros N.B."/>
            <person name="Smith C.D."/>
            <person name="Smith T.F."/>
            <person name="Spieth J."/>
            <person name="Stage D.E."/>
            <person name="Stark A."/>
            <person name="Stephan W."/>
            <person name="Strausberg R.L."/>
            <person name="Strempel S."/>
            <person name="Sturgill D."/>
            <person name="Sutton G."/>
            <person name="Sutton G.G."/>
            <person name="Tao W."/>
            <person name="Teichmann S."/>
            <person name="Tobari Y.N."/>
            <person name="Tomimura Y."/>
            <person name="Tsolas J.M."/>
            <person name="Valente V.L."/>
            <person name="Venter E."/>
            <person name="Venter J.C."/>
            <person name="Vicario S."/>
            <person name="Vieira F.G."/>
            <person name="Vilella A.J."/>
            <person name="Villasante A."/>
            <person name="Walenz B."/>
            <person name="Wang J."/>
            <person name="Wasserman M."/>
            <person name="Watts T."/>
            <person name="Wilson D."/>
            <person name="Wilson R.K."/>
            <person name="Wing R.A."/>
            <person name="Wolfner M.F."/>
            <person name="Wong A."/>
            <person name="Wong G.K."/>
            <person name="Wu C.I."/>
            <person name="Wu G."/>
            <person name="Yamamoto D."/>
            <person name="Yang H.P."/>
            <person name="Yang S.P."/>
            <person name="Yorke J.A."/>
            <person name="Yoshida K."/>
            <person name="Zdobnov E."/>
            <person name="Zhang P."/>
            <person name="Zhang Y."/>
            <person name="Zimin A.V."/>
            <person name="Baldwin J."/>
            <person name="Abdouelleil A."/>
            <person name="Abdulkadir J."/>
            <person name="Abebe A."/>
            <person name="Abera B."/>
            <person name="Abreu J."/>
            <person name="Acer S.C."/>
            <person name="Aftuck L."/>
            <person name="Alexander A."/>
            <person name="An P."/>
            <person name="Anderson E."/>
            <person name="Anderson S."/>
            <person name="Arachi H."/>
            <person name="Azer M."/>
            <person name="Bachantsang P."/>
            <person name="Barry A."/>
            <person name="Bayul T."/>
            <person name="Berlin A."/>
            <person name="Bessette D."/>
            <person name="Bloom T."/>
            <person name="Blye J."/>
            <person name="Boguslavskiy L."/>
            <person name="Bonnet C."/>
            <person name="Boukhgalter B."/>
            <person name="Bourzgui I."/>
            <person name="Brown A."/>
            <person name="Cahill P."/>
            <person name="Channer S."/>
            <person name="Cheshatsang Y."/>
            <person name="Chuda L."/>
            <person name="Citroen M."/>
            <person name="Collymore A."/>
            <person name="Cooke P."/>
            <person name="Costello M."/>
            <person name="D'Aco K."/>
            <person name="Daza R."/>
            <person name="De Haan G."/>
            <person name="DeGray S."/>
            <person name="DeMaso C."/>
            <person name="Dhargay N."/>
            <person name="Dooley K."/>
            <person name="Dooley E."/>
            <person name="Doricent M."/>
            <person name="Dorje P."/>
            <person name="Dorjee K."/>
            <person name="Dupes A."/>
            <person name="Elong R."/>
            <person name="Falk J."/>
            <person name="Farina A."/>
            <person name="Faro S."/>
            <person name="Ferguson D."/>
            <person name="Fisher S."/>
            <person name="Foley C.D."/>
            <person name="Franke A."/>
            <person name="Friedrich D."/>
            <person name="Gadbois L."/>
            <person name="Gearin G."/>
            <person name="Gearin C.R."/>
            <person name="Giannoukos G."/>
            <person name="Goode T."/>
            <person name="Graham J."/>
            <person name="Grandbois E."/>
            <person name="Grewal S."/>
            <person name="Gyaltsen K."/>
            <person name="Hafez N."/>
            <person name="Hagos B."/>
            <person name="Hall J."/>
            <person name="Henson C."/>
            <person name="Hollinger A."/>
            <person name="Honan T."/>
            <person name="Huard M.D."/>
            <person name="Hughes L."/>
            <person name="Hurhula B."/>
            <person name="Husby M.E."/>
            <person name="Kamat A."/>
            <person name="Kanga B."/>
            <person name="Kashin S."/>
            <person name="Khazanovich D."/>
            <person name="Kisner P."/>
            <person name="Lance K."/>
            <person name="Lara M."/>
            <person name="Lee W."/>
            <person name="Lennon N."/>
            <person name="Letendre F."/>
            <person name="LeVine R."/>
            <person name="Lipovsky A."/>
            <person name="Liu X."/>
            <person name="Liu J."/>
            <person name="Liu S."/>
            <person name="Lokyitsang T."/>
            <person name="Lokyitsang Y."/>
            <person name="Lubonja R."/>
            <person name="Lui A."/>
            <person name="MacDonald P."/>
            <person name="Magnisalis V."/>
            <person name="Maru K."/>
            <person name="Matthews C."/>
            <person name="McCusker W."/>
            <person name="McDonough S."/>
            <person name="Mehta T."/>
            <person name="Meldrim J."/>
            <person name="Meneus L."/>
            <person name="Mihai O."/>
            <person name="Mihalev A."/>
            <person name="Mihova T."/>
            <person name="Mittelman R."/>
            <person name="Mlenga V."/>
            <person name="Montmayeur A."/>
            <person name="Mulrain L."/>
            <person name="Navidi A."/>
            <person name="Naylor J."/>
            <person name="Negash T."/>
            <person name="Nguyen T."/>
            <person name="Nguyen N."/>
            <person name="Nicol R."/>
            <person name="Norbu C."/>
            <person name="Norbu N."/>
            <person name="Novod N."/>
            <person name="O'Neill B."/>
            <person name="Osman S."/>
            <person name="Markiewicz E."/>
            <person name="Oyono O.L."/>
            <person name="Patti C."/>
            <person name="Phunkhang P."/>
            <person name="Pierre F."/>
            <person name="Priest M."/>
            <person name="Raghuraman S."/>
            <person name="Rege F."/>
            <person name="Reyes R."/>
            <person name="Rise C."/>
            <person name="Rogov P."/>
            <person name="Ross K."/>
            <person name="Ryan E."/>
            <person name="Settipalli S."/>
            <person name="Shea T."/>
            <person name="Sherpa N."/>
            <person name="Shi L."/>
            <person name="Shih D."/>
            <person name="Sparrow T."/>
            <person name="Spaulding J."/>
            <person name="Stalker J."/>
            <person name="Stange-Thomann N."/>
            <person name="Stavropoulos S."/>
            <person name="Stone C."/>
            <person name="Strader C."/>
            <person name="Tesfaye S."/>
            <person name="Thomson T."/>
            <person name="Thoulutsang Y."/>
            <person name="Thoulutsang D."/>
            <person name="Topham K."/>
            <person name="Topping I."/>
            <person name="Tsamla T."/>
            <person name="Vassiliev H."/>
            <person name="Vo A."/>
            <person name="Wangchuk T."/>
            <person name="Wangdi T."/>
            <person name="Weiand M."/>
            <person name="Wilkinson J."/>
            <person name="Wilson A."/>
            <person name="Yadav S."/>
            <person name="Young G."/>
            <person name="Yu Q."/>
            <person name="Zembek L."/>
            <person name="Zhong D."/>
            <person name="Zimmer A."/>
            <person name="Zwirko Z."/>
            <person name="Jaffe D.B."/>
            <person name="Alvarez P."/>
            <person name="Brockman W."/>
            <person name="Butler J."/>
            <person name="Chin C."/>
            <person name="Gnerre S."/>
            <person name="Grabherr M."/>
            <person name="Kleber M."/>
            <person name="Mauceli E."/>
            <person name="MacCallum I."/>
        </authorList>
    </citation>
    <scope>NUCLEOTIDE SEQUENCE [LARGE SCALE GENOMIC DNA]</scope>
    <source>
        <strain evidence="5">Tucson 14030-0811.24</strain>
    </source>
</reference>
<feature type="domain" description="DUF4774" evidence="3">
    <location>
        <begin position="709"/>
        <end position="744"/>
    </location>
</feature>
<feature type="chain" id="PRO_5006457933" description="DUF4774 domain-containing protein" evidence="2">
    <location>
        <begin position="18"/>
        <end position="1112"/>
    </location>
</feature>
<dbReference type="SMR" id="B4MKK8"/>
<dbReference type="STRING" id="7260.B4MKK8"/>
<feature type="compositionally biased region" description="Polar residues" evidence="1">
    <location>
        <begin position="437"/>
        <end position="450"/>
    </location>
</feature>
<keyword evidence="2" id="KW-0732">Signal</keyword>
<gene>
    <name evidence="4" type="primary">Dwil\GK17151</name>
    <name evidence="4" type="ORF">Dwil_GK17151</name>
</gene>
<dbReference type="AlphaFoldDB" id="B4MKK8"/>
<dbReference type="Proteomes" id="UP000007798">
    <property type="component" value="Unassembled WGS sequence"/>
</dbReference>
<feature type="region of interest" description="Disordered" evidence="1">
    <location>
        <begin position="136"/>
        <end position="167"/>
    </location>
</feature>
<feature type="compositionally biased region" description="Basic and acidic residues" evidence="1">
    <location>
        <begin position="295"/>
        <end position="306"/>
    </location>
</feature>
<feature type="signal peptide" evidence="2">
    <location>
        <begin position="1"/>
        <end position="17"/>
    </location>
</feature>
<sequence>MRFFVLSTLLLATLALGHPHSNAANVEIQKQRLVKFPEEFDPNVAPPTSEKTDEAKRILEQIAKVNEAFGYVKKQPEQPKLPPILDSSQYLFPKPAYTPFHNQQHHFTGGNGQTLLEPSIRAVKLTRNVGGINYNVPSKTRLPNVTTEHKEKPSPAPSPMPSPSPSQLYFRPNRVIVPKPVSAEEAQQLPAHFVIPVHLYKLNKEQYLKEQAPQEYRIKGYKIIGDVDSFYGKAKSMLNDRSRAKQGKSTPKYHLFFLPRELALNEDGTPKRGNSTTTTTTTTTTTRHPTLINSKESRLDSREKQVHKPQSIHLPRQQPEPNSLTANRKRVSSSTAKPTKASAKEVQPLVNNKVTSAPVHILSTLPPSGGLLPNRNRLNPFRVPSVNLAEMQNHTSMAIKNAFTNIFKMPFQGSPLAPAVAAGPTPTVVVGSTLNQQQPQHLMQASLSDSQDYKWDDEKEGAGDGDSDGFNDDLDTVENTAAEQDSSTSAEKHLFAHKAHHLMHTVGQVATAHQSTQKQALREGGIIIQRLKVRKGGIAIAGPGGVATAGSGGTAIVGPGGYALTHPRSLTIAGPGAKVISIPPEVDLKDALQRTNLEAKSFPREGKVVATGPTVYYAPPTGTETGEYDEEEAEFDQQLRKIQNKKKNSSPLKLNGIKKQAAMAAALKVEATGRTSTNGGNIPQIPFGNYFLPYQPLQAKAIQGHKQAALILEPHSKAVVGNGGTAISTPISKALLKKGVPTNVHRSVASPLNYYGGLRGQLLQLHPQRDGSLATYILQPQVRAVPRDRDADDTITISAAGISAVADGSSSPASSSISASASDFNRIQLAAARLVAIQEMAKRKGSFSEEDNKIYASSLLELGQAAQSLALQQQTGQIKDFSVLLQPELFPIPQKQPSNFGLEASGINPADQKIDEQKLEEVTEQQLSPDEFLPPNQEDPYEDVNDSVAIMAPKKDAAVAEAKPVGLSIAGEGGVASSKPNAVALSGRNGLAVASPKATAIAGVSPEEAAAFSISLPTRNQLVIKTPNSAAEKASDDYDYNDVPIAAAVARFPLTRETPFVPIRFSGNGDSLVDQWRTAIAEEYAARQTQAKVKSPPKPFIRMAPKRRLHYE</sequence>
<feature type="compositionally biased region" description="Pro residues" evidence="1">
    <location>
        <begin position="154"/>
        <end position="164"/>
    </location>
</feature>
<feature type="compositionally biased region" description="Basic and acidic residues" evidence="1">
    <location>
        <begin position="451"/>
        <end position="462"/>
    </location>
</feature>
<evidence type="ECO:0000259" key="3">
    <source>
        <dbReference type="Pfam" id="PF15999"/>
    </source>
</evidence>
<dbReference type="eggNOG" id="ENOG502S6AP">
    <property type="taxonomic scope" value="Eukaryota"/>
</dbReference>
<evidence type="ECO:0000313" key="5">
    <source>
        <dbReference type="Proteomes" id="UP000007798"/>
    </source>
</evidence>
<protein>
    <recommendedName>
        <fullName evidence="3">DUF4774 domain-containing protein</fullName>
    </recommendedName>
</protein>
<evidence type="ECO:0000256" key="2">
    <source>
        <dbReference type="SAM" id="SignalP"/>
    </source>
</evidence>
<feature type="compositionally biased region" description="Low complexity" evidence="1">
    <location>
        <begin position="332"/>
        <end position="341"/>
    </location>
</feature>
<feature type="compositionally biased region" description="Low complexity" evidence="1">
    <location>
        <begin position="276"/>
        <end position="286"/>
    </location>
</feature>
<evidence type="ECO:0000256" key="1">
    <source>
        <dbReference type="SAM" id="MobiDB-lite"/>
    </source>
</evidence>
<organism evidence="4 5">
    <name type="scientific">Drosophila willistoni</name>
    <name type="common">Fruit fly</name>
    <dbReference type="NCBI Taxonomy" id="7260"/>
    <lineage>
        <taxon>Eukaryota</taxon>
        <taxon>Metazoa</taxon>
        <taxon>Ecdysozoa</taxon>
        <taxon>Arthropoda</taxon>
        <taxon>Hexapoda</taxon>
        <taxon>Insecta</taxon>
        <taxon>Pterygota</taxon>
        <taxon>Neoptera</taxon>
        <taxon>Endopterygota</taxon>
        <taxon>Diptera</taxon>
        <taxon>Brachycera</taxon>
        <taxon>Muscomorpha</taxon>
        <taxon>Ephydroidea</taxon>
        <taxon>Drosophilidae</taxon>
        <taxon>Drosophila</taxon>
        <taxon>Sophophora</taxon>
    </lineage>
</organism>
<name>B4MKK8_DROWI</name>
<dbReference type="InParanoid" id="B4MKK8"/>
<keyword evidence="5" id="KW-1185">Reference proteome</keyword>
<proteinExistence type="predicted"/>
<feature type="region of interest" description="Disordered" evidence="1">
    <location>
        <begin position="264"/>
        <end position="344"/>
    </location>
</feature>
<feature type="region of interest" description="Disordered" evidence="1">
    <location>
        <begin position="437"/>
        <end position="474"/>
    </location>
</feature>
<dbReference type="HOGENOM" id="CLU_006154_0_0_1"/>
<feature type="compositionally biased region" description="Polar residues" evidence="1">
    <location>
        <begin position="136"/>
        <end position="146"/>
    </location>
</feature>
<dbReference type="EMBL" id="CH963847">
    <property type="protein sequence ID" value="EDW72714.2"/>
    <property type="molecule type" value="Genomic_DNA"/>
</dbReference>
<feature type="compositionally biased region" description="Acidic residues" evidence="1">
    <location>
        <begin position="463"/>
        <end position="474"/>
    </location>
</feature>
<dbReference type="FunCoup" id="B4MKK8">
    <property type="interactions" value="3"/>
</dbReference>
<dbReference type="OrthoDB" id="8194084at2759"/>
<dbReference type="InterPro" id="IPR031942">
    <property type="entry name" value="DUF4774"/>
</dbReference>